<dbReference type="EMBL" id="UAUF01000014">
    <property type="protein sequence ID" value="SPZ11846.1"/>
    <property type="molecule type" value="Genomic_DNA"/>
</dbReference>
<dbReference type="AlphaFoldDB" id="A0A2X2D2C8"/>
<evidence type="ECO:0000313" key="3">
    <source>
        <dbReference type="Proteomes" id="UP000250443"/>
    </source>
</evidence>
<reference evidence="2 3" key="1">
    <citation type="submission" date="2018-06" db="EMBL/GenBank/DDBJ databases">
        <authorList>
            <consortium name="Pathogen Informatics"/>
            <person name="Doyle S."/>
        </authorList>
    </citation>
    <scope>NUCLEOTIDE SEQUENCE [LARGE SCALE GENOMIC DNA]</scope>
    <source>
        <strain evidence="2 3">NCTC11842</strain>
    </source>
</reference>
<dbReference type="Proteomes" id="UP000250443">
    <property type="component" value="Unassembled WGS sequence"/>
</dbReference>
<feature type="region of interest" description="Disordered" evidence="1">
    <location>
        <begin position="1"/>
        <end position="37"/>
    </location>
</feature>
<name>A0A2X2D2C8_PSELU</name>
<protein>
    <submittedName>
        <fullName evidence="2">Uncharacterized protein</fullName>
    </submittedName>
</protein>
<proteinExistence type="predicted"/>
<evidence type="ECO:0000256" key="1">
    <source>
        <dbReference type="SAM" id="MobiDB-lite"/>
    </source>
</evidence>
<gene>
    <name evidence="2" type="ORF">NCTC11842_04102</name>
</gene>
<sequence>MSLASEDQLDDADNHDQADDENNAGSAPNKLQHTHAP</sequence>
<accession>A0A2X2D2C8</accession>
<evidence type="ECO:0000313" key="2">
    <source>
        <dbReference type="EMBL" id="SPZ11846.1"/>
    </source>
</evidence>
<organism evidence="2 3">
    <name type="scientific">Pseudomonas luteola</name>
    <dbReference type="NCBI Taxonomy" id="47886"/>
    <lineage>
        <taxon>Bacteria</taxon>
        <taxon>Pseudomonadati</taxon>
        <taxon>Pseudomonadota</taxon>
        <taxon>Gammaproteobacteria</taxon>
        <taxon>Pseudomonadales</taxon>
        <taxon>Pseudomonadaceae</taxon>
        <taxon>Pseudomonas</taxon>
    </lineage>
</organism>